<reference evidence="2" key="1">
    <citation type="journal article" date="2023" name="Hortic. Res.">
        <title>A chromosome-level phased genome enabling allele-level studies in sweet orange: a case study on citrus Huanglongbing tolerance.</title>
        <authorList>
            <person name="Wu B."/>
            <person name="Yu Q."/>
            <person name="Deng Z."/>
            <person name="Duan Y."/>
            <person name="Luo F."/>
            <person name="Gmitter F. Jr."/>
        </authorList>
    </citation>
    <scope>NUCLEOTIDE SEQUENCE [LARGE SCALE GENOMIC DNA]</scope>
    <source>
        <strain evidence="2">cv. Valencia</strain>
    </source>
</reference>
<evidence type="ECO:0000313" key="2">
    <source>
        <dbReference type="Proteomes" id="UP000829398"/>
    </source>
</evidence>
<gene>
    <name evidence="1" type="ORF">KPL71_015443</name>
</gene>
<keyword evidence="2" id="KW-1185">Reference proteome</keyword>
<sequence>MVEYDQFPSEGNYTVDDVSLAYIVGAACSPNLGPCDEMDDWKPFPDGILPEEITTSDDERVVYICFREASEVRTIERWEVEHCCRCHLETQCVKLRMKVLDGNDEVYYEMPHKINGFRIELTPRTSIDSALFPKDLSPEEIHHRIAQLSRARAIHLRSNQEPETLKAPVPPSPFVNTNIYITKISIGSTQFSPYLIVDTGSDDTWLQCLCSYDWKYKEGSGTKGVLSSESFTFPGDKNTSLTFANVTFGCGYDNQNVSFGGYMGSDNIIAGVFGLGAGQRSILRQLEPETNLHFSYCLRLYPTTDGSNTTYLRFGPDAQIKGDNKRKVQTIKLNPSLPGYFVNVTGISVEGKRLEIDPALFQLKQGGSGGFAIDSGVGPTLLVPEAYEVLKLEILEFYLARGFHPVKVLHVPYDLCYAITPAANADASVFFPSMVIHFEGADLFLDDTAVMGFVAPQLFCLIFLPTHPSGPNLLGAFQQENQRFLFDVGKSTVSFVSETCPAIVKA</sequence>
<organism evidence="1 2">
    <name type="scientific">Citrus sinensis</name>
    <name type="common">Sweet orange</name>
    <name type="synonym">Citrus aurantium var. sinensis</name>
    <dbReference type="NCBI Taxonomy" id="2711"/>
    <lineage>
        <taxon>Eukaryota</taxon>
        <taxon>Viridiplantae</taxon>
        <taxon>Streptophyta</taxon>
        <taxon>Embryophyta</taxon>
        <taxon>Tracheophyta</taxon>
        <taxon>Spermatophyta</taxon>
        <taxon>Magnoliopsida</taxon>
        <taxon>eudicotyledons</taxon>
        <taxon>Gunneridae</taxon>
        <taxon>Pentapetalae</taxon>
        <taxon>rosids</taxon>
        <taxon>malvids</taxon>
        <taxon>Sapindales</taxon>
        <taxon>Rutaceae</taxon>
        <taxon>Aurantioideae</taxon>
        <taxon>Citrus</taxon>
    </lineage>
</organism>
<evidence type="ECO:0000313" key="1">
    <source>
        <dbReference type="EMBL" id="KAH9754438.1"/>
    </source>
</evidence>
<dbReference type="Proteomes" id="UP000829398">
    <property type="component" value="Chromosome 5"/>
</dbReference>
<protein>
    <submittedName>
        <fullName evidence="1">Uncharacterized protein</fullName>
    </submittedName>
</protein>
<proteinExistence type="predicted"/>
<comment type="caution">
    <text evidence="1">The sequence shown here is derived from an EMBL/GenBank/DDBJ whole genome shotgun (WGS) entry which is preliminary data.</text>
</comment>
<dbReference type="EMBL" id="CM039174">
    <property type="protein sequence ID" value="KAH9754438.1"/>
    <property type="molecule type" value="Genomic_DNA"/>
</dbReference>
<accession>A0ACB8KJ94</accession>
<name>A0ACB8KJ94_CITSI</name>